<sequence>YYITKHGLATGIKNKKDSAWSEIARQLSKDGMQYWSSLIYPSYASGSSRSNDAVPEHVIITEPADNRDHYLMKHNTIPWMESRKGPK</sequence>
<comment type="caution">
    <text evidence="1">The sequence shown here is derived from an EMBL/GenBank/DDBJ whole genome shotgun (WGS) entry which is preliminary data.</text>
</comment>
<name>A0A1D2M1T5_ORCCI</name>
<proteinExistence type="predicted"/>
<evidence type="ECO:0000313" key="2">
    <source>
        <dbReference type="Proteomes" id="UP000094527"/>
    </source>
</evidence>
<dbReference type="EMBL" id="LJIJ01006735">
    <property type="protein sequence ID" value="ODM86929.1"/>
    <property type="molecule type" value="Genomic_DNA"/>
</dbReference>
<organism evidence="1 2">
    <name type="scientific">Orchesella cincta</name>
    <name type="common">Springtail</name>
    <name type="synonym">Podura cincta</name>
    <dbReference type="NCBI Taxonomy" id="48709"/>
    <lineage>
        <taxon>Eukaryota</taxon>
        <taxon>Metazoa</taxon>
        <taxon>Ecdysozoa</taxon>
        <taxon>Arthropoda</taxon>
        <taxon>Hexapoda</taxon>
        <taxon>Collembola</taxon>
        <taxon>Entomobryomorpha</taxon>
        <taxon>Entomobryoidea</taxon>
        <taxon>Orchesellidae</taxon>
        <taxon>Orchesellinae</taxon>
        <taxon>Orchesella</taxon>
    </lineage>
</organism>
<protein>
    <submittedName>
        <fullName evidence="1">Uncharacterized protein</fullName>
    </submittedName>
</protein>
<dbReference type="Proteomes" id="UP000094527">
    <property type="component" value="Unassembled WGS sequence"/>
</dbReference>
<keyword evidence="2" id="KW-1185">Reference proteome</keyword>
<feature type="non-terminal residue" evidence="1">
    <location>
        <position position="1"/>
    </location>
</feature>
<evidence type="ECO:0000313" key="1">
    <source>
        <dbReference type="EMBL" id="ODM86929.1"/>
    </source>
</evidence>
<dbReference type="AlphaFoldDB" id="A0A1D2M1T5"/>
<reference evidence="1 2" key="1">
    <citation type="journal article" date="2016" name="Genome Biol. Evol.">
        <title>Gene Family Evolution Reflects Adaptation to Soil Environmental Stressors in the Genome of the Collembolan Orchesella cincta.</title>
        <authorList>
            <person name="Faddeeva-Vakhrusheva A."/>
            <person name="Derks M.F."/>
            <person name="Anvar S.Y."/>
            <person name="Agamennone V."/>
            <person name="Suring W."/>
            <person name="Smit S."/>
            <person name="van Straalen N.M."/>
            <person name="Roelofs D."/>
        </authorList>
    </citation>
    <scope>NUCLEOTIDE SEQUENCE [LARGE SCALE GENOMIC DNA]</scope>
    <source>
        <tissue evidence="1">Mixed pool</tissue>
    </source>
</reference>
<accession>A0A1D2M1T5</accession>
<gene>
    <name evidence="1" type="ORF">Ocin01_19753</name>
</gene>